<sequence>MLETVGEAKAQAKLLRSRLLAEGQVISHSEALERVAHLAGARDWNTLHARLAKGQARVELALGDAVRGQYLGQDFTGRIMALAAEGDGRAVEIRFDEAVDVVRFDSFSNLRRQVRGVIDAWGNSAEKTSDGVPQLRVRRVLSDPR</sequence>
<proteinExistence type="predicted"/>
<feature type="domain" description="Glyoxalase-related protein" evidence="1">
    <location>
        <begin position="3"/>
        <end position="138"/>
    </location>
</feature>
<name>A0A918TSB8_9RHOB</name>
<evidence type="ECO:0000313" key="3">
    <source>
        <dbReference type="Proteomes" id="UP000638981"/>
    </source>
</evidence>
<dbReference type="Proteomes" id="UP000638981">
    <property type="component" value="Unassembled WGS sequence"/>
</dbReference>
<dbReference type="RefSeq" id="WP_189411195.1">
    <property type="nucleotide sequence ID" value="NZ_BMYJ01000004.1"/>
</dbReference>
<organism evidence="2 3">
    <name type="scientific">Neogemmobacter tilapiae</name>
    <dbReference type="NCBI Taxonomy" id="875041"/>
    <lineage>
        <taxon>Bacteria</taxon>
        <taxon>Pseudomonadati</taxon>
        <taxon>Pseudomonadota</taxon>
        <taxon>Alphaproteobacteria</taxon>
        <taxon>Rhodobacterales</taxon>
        <taxon>Paracoccaceae</taxon>
        <taxon>Neogemmobacter</taxon>
    </lineage>
</organism>
<evidence type="ECO:0000259" key="1">
    <source>
        <dbReference type="Pfam" id="PF20066"/>
    </source>
</evidence>
<protein>
    <recommendedName>
        <fullName evidence="1">Glyoxalase-related protein domain-containing protein</fullName>
    </recommendedName>
</protein>
<keyword evidence="3" id="KW-1185">Reference proteome</keyword>
<accession>A0A918TSB8</accession>
<reference evidence="2" key="2">
    <citation type="submission" date="2020-09" db="EMBL/GenBank/DDBJ databases">
        <authorList>
            <person name="Sun Q."/>
            <person name="Kim S."/>
        </authorList>
    </citation>
    <scope>NUCLEOTIDE SEQUENCE</scope>
    <source>
        <strain evidence="2">KCTC 23310</strain>
    </source>
</reference>
<dbReference type="Pfam" id="PF20066">
    <property type="entry name" value="Glyoxalase_8"/>
    <property type="match status" value="1"/>
</dbReference>
<dbReference type="EMBL" id="BMYJ01000004">
    <property type="protein sequence ID" value="GHC54620.1"/>
    <property type="molecule type" value="Genomic_DNA"/>
</dbReference>
<dbReference type="InterPro" id="IPR045517">
    <property type="entry name" value="Glyoxalase_8"/>
</dbReference>
<evidence type="ECO:0000313" key="2">
    <source>
        <dbReference type="EMBL" id="GHC54620.1"/>
    </source>
</evidence>
<dbReference type="AlphaFoldDB" id="A0A918TSB8"/>
<gene>
    <name evidence="2" type="ORF">GCM10007315_16960</name>
</gene>
<comment type="caution">
    <text evidence="2">The sequence shown here is derived from an EMBL/GenBank/DDBJ whole genome shotgun (WGS) entry which is preliminary data.</text>
</comment>
<reference evidence="2" key="1">
    <citation type="journal article" date="2014" name="Int. J. Syst. Evol. Microbiol.">
        <title>Complete genome sequence of Corynebacterium casei LMG S-19264T (=DSM 44701T), isolated from a smear-ripened cheese.</title>
        <authorList>
            <consortium name="US DOE Joint Genome Institute (JGI-PGF)"/>
            <person name="Walter F."/>
            <person name="Albersmeier A."/>
            <person name="Kalinowski J."/>
            <person name="Ruckert C."/>
        </authorList>
    </citation>
    <scope>NUCLEOTIDE SEQUENCE</scope>
    <source>
        <strain evidence="2">KCTC 23310</strain>
    </source>
</reference>